<dbReference type="Pfam" id="PF03466">
    <property type="entry name" value="LysR_substrate"/>
    <property type="match status" value="1"/>
</dbReference>
<dbReference type="FunFam" id="1.10.10.10:FF:000001">
    <property type="entry name" value="LysR family transcriptional regulator"/>
    <property type="match status" value="1"/>
</dbReference>
<evidence type="ECO:0000313" key="10">
    <source>
        <dbReference type="Proteomes" id="UP000031368"/>
    </source>
</evidence>
<feature type="domain" description="HTH lysR-type" evidence="8">
    <location>
        <begin position="1"/>
        <end position="58"/>
    </location>
</feature>
<dbReference type="Proteomes" id="UP000031368">
    <property type="component" value="Chromosome"/>
</dbReference>
<evidence type="ECO:0000256" key="7">
    <source>
        <dbReference type="ARBA" id="ARBA00083243"/>
    </source>
</evidence>
<keyword evidence="3" id="KW-0238">DNA-binding</keyword>
<evidence type="ECO:0000256" key="3">
    <source>
        <dbReference type="ARBA" id="ARBA00023125"/>
    </source>
</evidence>
<dbReference type="Pfam" id="PF00126">
    <property type="entry name" value="HTH_1"/>
    <property type="match status" value="1"/>
</dbReference>
<evidence type="ECO:0000256" key="5">
    <source>
        <dbReference type="ARBA" id="ARBA00054626"/>
    </source>
</evidence>
<dbReference type="InterPro" id="IPR036388">
    <property type="entry name" value="WH-like_DNA-bd_sf"/>
</dbReference>
<dbReference type="GO" id="GO:0032993">
    <property type="term" value="C:protein-DNA complex"/>
    <property type="evidence" value="ECO:0007669"/>
    <property type="project" value="TreeGrafter"/>
</dbReference>
<dbReference type="PANTHER" id="PTHR30346">
    <property type="entry name" value="TRANSCRIPTIONAL DUAL REGULATOR HCAR-RELATED"/>
    <property type="match status" value="1"/>
</dbReference>
<proteinExistence type="inferred from homology"/>
<dbReference type="EMBL" id="CP006877">
    <property type="protein sequence ID" value="AJD42396.1"/>
    <property type="molecule type" value="Genomic_DNA"/>
</dbReference>
<organism evidence="9 10">
    <name type="scientific">Rhizobium gallicum bv. gallicum R602sp</name>
    <dbReference type="NCBI Taxonomy" id="1041138"/>
    <lineage>
        <taxon>Bacteria</taxon>
        <taxon>Pseudomonadati</taxon>
        <taxon>Pseudomonadota</taxon>
        <taxon>Alphaproteobacteria</taxon>
        <taxon>Hyphomicrobiales</taxon>
        <taxon>Rhizobiaceae</taxon>
        <taxon>Rhizobium/Agrobacterium group</taxon>
        <taxon>Rhizobium</taxon>
    </lineage>
</organism>
<dbReference type="GO" id="GO:0003700">
    <property type="term" value="F:DNA-binding transcription factor activity"/>
    <property type="evidence" value="ECO:0007669"/>
    <property type="project" value="InterPro"/>
</dbReference>
<sequence length="301" mass="33343">MELRQIRCFATLAEELHFGRAAAMLSMAQPALSLQIQTLEKEIGVQLLIRSTRRVQLSKAGEVFYERSIRILQEVENSSSVVKAVAGKDVDRITIGTIYPATFGVLPQFLTRLGKRFPDIQIHISSGSTDAIVRDIEKGRVHLGFIRPVENIGSLRWQSIANERYFLAVPAGSALAEAEKVTMGDLKQERIISFSRSNLSYTEKFFVDQFRKHGLLDNVACSCDDTLSLVSLVSAGIGVGFVPEWTKDLPNRSFLLREVQDMSFTIGLGLAWNKEDPTANRDEIVEIARSLASAPRGSGSI</sequence>
<reference evidence="9 10" key="1">
    <citation type="submission" date="2013-11" db="EMBL/GenBank/DDBJ databases">
        <title>Complete genome sequence of Rhizobium gallicum bv. gallicum R602.</title>
        <authorList>
            <person name="Bustos P."/>
            <person name="Santamaria R.I."/>
            <person name="Lozano L."/>
            <person name="Acosta J.L."/>
            <person name="Ormeno-Orrillo E."/>
            <person name="Rogel M.A."/>
            <person name="Romero D."/>
            <person name="Cevallos M.A."/>
            <person name="Martinez-Romero E."/>
            <person name="Gonzalez V."/>
        </authorList>
    </citation>
    <scope>NUCLEOTIDE SEQUENCE [LARGE SCALE GENOMIC DNA]</scope>
    <source>
        <strain evidence="9 10">R602</strain>
    </source>
</reference>
<dbReference type="InterPro" id="IPR000847">
    <property type="entry name" value="LysR_HTH_N"/>
</dbReference>
<name>A0A0B4X5H8_9HYPH</name>
<dbReference type="SUPFAM" id="SSF53850">
    <property type="entry name" value="Periplasmic binding protein-like II"/>
    <property type="match status" value="1"/>
</dbReference>
<dbReference type="AlphaFoldDB" id="A0A0B4X5H8"/>
<dbReference type="CDD" id="cd08414">
    <property type="entry name" value="PBP2_LTTR_aromatics_like"/>
    <property type="match status" value="1"/>
</dbReference>
<comment type="similarity">
    <text evidence="1">Belongs to the LysR transcriptional regulatory family.</text>
</comment>
<gene>
    <name evidence="9" type="ORF">RGR602_CH03079</name>
</gene>
<evidence type="ECO:0000256" key="4">
    <source>
        <dbReference type="ARBA" id="ARBA00023163"/>
    </source>
</evidence>
<dbReference type="PROSITE" id="PS50931">
    <property type="entry name" value="HTH_LYSR"/>
    <property type="match status" value="1"/>
</dbReference>
<dbReference type="Gene3D" id="3.40.190.10">
    <property type="entry name" value="Periplasmic binding protein-like II"/>
    <property type="match status" value="2"/>
</dbReference>
<evidence type="ECO:0000256" key="1">
    <source>
        <dbReference type="ARBA" id="ARBA00009437"/>
    </source>
</evidence>
<dbReference type="InterPro" id="IPR005119">
    <property type="entry name" value="LysR_subst-bd"/>
</dbReference>
<dbReference type="KEGG" id="rga:RGR602_CH03079"/>
<evidence type="ECO:0000259" key="8">
    <source>
        <dbReference type="PROSITE" id="PS50931"/>
    </source>
</evidence>
<evidence type="ECO:0000256" key="6">
    <source>
        <dbReference type="ARBA" id="ARBA00067332"/>
    </source>
</evidence>
<dbReference type="InterPro" id="IPR036390">
    <property type="entry name" value="WH_DNA-bd_sf"/>
</dbReference>
<dbReference type="RefSeq" id="WP_039845796.1">
    <property type="nucleotide sequence ID" value="NZ_CP006877.1"/>
</dbReference>
<evidence type="ECO:0000313" key="9">
    <source>
        <dbReference type="EMBL" id="AJD42396.1"/>
    </source>
</evidence>
<dbReference type="HOGENOM" id="CLU_039613_6_4_5"/>
<comment type="function">
    <text evidence="5">Transcriptional regulator of the ttuABCDE tartrate utilization operon.</text>
</comment>
<keyword evidence="4" id="KW-0804">Transcription</keyword>
<dbReference type="PANTHER" id="PTHR30346:SF0">
    <property type="entry name" value="HCA OPERON TRANSCRIPTIONAL ACTIVATOR HCAR"/>
    <property type="match status" value="1"/>
</dbReference>
<dbReference type="SUPFAM" id="SSF46785">
    <property type="entry name" value="Winged helix' DNA-binding domain"/>
    <property type="match status" value="1"/>
</dbReference>
<dbReference type="Gene3D" id="1.10.10.10">
    <property type="entry name" value="Winged helix-like DNA-binding domain superfamily/Winged helix DNA-binding domain"/>
    <property type="match status" value="1"/>
</dbReference>
<keyword evidence="10" id="KW-1185">Reference proteome</keyword>
<dbReference type="GO" id="GO:0003677">
    <property type="term" value="F:DNA binding"/>
    <property type="evidence" value="ECO:0007669"/>
    <property type="project" value="UniProtKB-KW"/>
</dbReference>
<evidence type="ECO:0000256" key="2">
    <source>
        <dbReference type="ARBA" id="ARBA00023015"/>
    </source>
</evidence>
<accession>A0A0B4X5H8</accession>
<keyword evidence="2" id="KW-0805">Transcription regulation</keyword>
<protein>
    <recommendedName>
        <fullName evidence="6">HTH-type transcriptional regulator TtuA</fullName>
    </recommendedName>
    <alternativeName>
        <fullName evidence="7">Tartrate utilization transcriptional regulator</fullName>
    </alternativeName>
</protein>
<dbReference type="PRINTS" id="PR00039">
    <property type="entry name" value="HTHLYSR"/>
</dbReference>